<dbReference type="Pfam" id="PF16757">
    <property type="entry name" value="Fucosidase_C"/>
    <property type="match status" value="1"/>
</dbReference>
<dbReference type="EC" id="3.2.1.51" evidence="3"/>
<dbReference type="Gene3D" id="2.60.40.1180">
    <property type="entry name" value="Golgi alpha-mannosidase II"/>
    <property type="match status" value="1"/>
</dbReference>
<keyword evidence="4" id="KW-0732">Signal</keyword>
<dbReference type="GO" id="GO:0004560">
    <property type="term" value="F:alpha-L-fucosidase activity"/>
    <property type="evidence" value="ECO:0007669"/>
    <property type="project" value="InterPro"/>
</dbReference>
<evidence type="ECO:0000256" key="1">
    <source>
        <dbReference type="ARBA" id="ARBA00004071"/>
    </source>
</evidence>
<dbReference type="InterPro" id="IPR057739">
    <property type="entry name" value="Glyco_hydro_29_N"/>
</dbReference>
<evidence type="ECO:0000259" key="7">
    <source>
        <dbReference type="Pfam" id="PF01120"/>
    </source>
</evidence>
<dbReference type="SMART" id="SM00812">
    <property type="entry name" value="Alpha_L_fucos"/>
    <property type="match status" value="1"/>
</dbReference>
<dbReference type="PIRSF" id="PIRSF001092">
    <property type="entry name" value="Alpha-L-fucosidase"/>
    <property type="match status" value="1"/>
</dbReference>
<dbReference type="PANTHER" id="PTHR10030">
    <property type="entry name" value="ALPHA-L-FUCOSIDASE"/>
    <property type="match status" value="1"/>
</dbReference>
<evidence type="ECO:0000313" key="10">
    <source>
        <dbReference type="Proteomes" id="UP000315010"/>
    </source>
</evidence>
<evidence type="ECO:0000256" key="6">
    <source>
        <dbReference type="ARBA" id="ARBA00023295"/>
    </source>
</evidence>
<evidence type="ECO:0000313" key="9">
    <source>
        <dbReference type="EMBL" id="TWT81428.1"/>
    </source>
</evidence>
<evidence type="ECO:0000259" key="8">
    <source>
        <dbReference type="Pfam" id="PF16757"/>
    </source>
</evidence>
<dbReference type="Pfam" id="PF01120">
    <property type="entry name" value="Alpha_L_fucos"/>
    <property type="match status" value="1"/>
</dbReference>
<dbReference type="AlphaFoldDB" id="A0A5C5Z274"/>
<reference evidence="9 10" key="1">
    <citation type="submission" date="2019-02" db="EMBL/GenBank/DDBJ databases">
        <title>Deep-cultivation of Planctomycetes and their phenomic and genomic characterization uncovers novel biology.</title>
        <authorList>
            <person name="Wiegand S."/>
            <person name="Jogler M."/>
            <person name="Boedeker C."/>
            <person name="Pinto D."/>
            <person name="Vollmers J."/>
            <person name="Rivas-Marin E."/>
            <person name="Kohn T."/>
            <person name="Peeters S.H."/>
            <person name="Heuer A."/>
            <person name="Rast P."/>
            <person name="Oberbeckmann S."/>
            <person name="Bunk B."/>
            <person name="Jeske O."/>
            <person name="Meyerdierks A."/>
            <person name="Storesund J.E."/>
            <person name="Kallscheuer N."/>
            <person name="Luecker S."/>
            <person name="Lage O.M."/>
            <person name="Pohl T."/>
            <person name="Merkel B.J."/>
            <person name="Hornburger P."/>
            <person name="Mueller R.-W."/>
            <person name="Bruemmer F."/>
            <person name="Labrenz M."/>
            <person name="Spormann A.M."/>
            <person name="Op Den Camp H."/>
            <person name="Overmann J."/>
            <person name="Amann R."/>
            <person name="Jetten M.S.M."/>
            <person name="Mascher T."/>
            <person name="Medema M.H."/>
            <person name="Devos D.P."/>
            <person name="Kaster A.-K."/>
            <person name="Ovreas L."/>
            <person name="Rohde M."/>
            <person name="Galperin M.Y."/>
            <person name="Jogler C."/>
        </authorList>
    </citation>
    <scope>NUCLEOTIDE SEQUENCE [LARGE SCALE GENOMIC DNA]</scope>
    <source>
        <strain evidence="9 10">CA13</strain>
    </source>
</reference>
<dbReference type="InterPro" id="IPR017853">
    <property type="entry name" value="GH"/>
</dbReference>
<dbReference type="PANTHER" id="PTHR10030:SF37">
    <property type="entry name" value="ALPHA-L-FUCOSIDASE-RELATED"/>
    <property type="match status" value="1"/>
</dbReference>
<proteinExistence type="inferred from homology"/>
<dbReference type="InterPro" id="IPR000933">
    <property type="entry name" value="Glyco_hydro_29"/>
</dbReference>
<keyword evidence="10" id="KW-1185">Reference proteome</keyword>
<dbReference type="GO" id="GO:0006004">
    <property type="term" value="P:fucose metabolic process"/>
    <property type="evidence" value="ECO:0007669"/>
    <property type="project" value="InterPro"/>
</dbReference>
<name>A0A5C5Z274_9BACT</name>
<comment type="caution">
    <text evidence="9">The sequence shown here is derived from an EMBL/GenBank/DDBJ whole genome shotgun (WGS) entry which is preliminary data.</text>
</comment>
<feature type="domain" description="Glycoside hydrolase family 29 N-terminal" evidence="7">
    <location>
        <begin position="61"/>
        <end position="421"/>
    </location>
</feature>
<dbReference type="GO" id="GO:0005764">
    <property type="term" value="C:lysosome"/>
    <property type="evidence" value="ECO:0007669"/>
    <property type="project" value="TreeGrafter"/>
</dbReference>
<dbReference type="InterPro" id="IPR013780">
    <property type="entry name" value="Glyco_hydro_b"/>
</dbReference>
<dbReference type="EMBL" id="SJPJ01000001">
    <property type="protein sequence ID" value="TWT81428.1"/>
    <property type="molecule type" value="Genomic_DNA"/>
</dbReference>
<dbReference type="GO" id="GO:0016139">
    <property type="term" value="P:glycoside catabolic process"/>
    <property type="evidence" value="ECO:0007669"/>
    <property type="project" value="TreeGrafter"/>
</dbReference>
<organism evidence="9 10">
    <name type="scientific">Novipirellula herctigrandis</name>
    <dbReference type="NCBI Taxonomy" id="2527986"/>
    <lineage>
        <taxon>Bacteria</taxon>
        <taxon>Pseudomonadati</taxon>
        <taxon>Planctomycetota</taxon>
        <taxon>Planctomycetia</taxon>
        <taxon>Pirellulales</taxon>
        <taxon>Pirellulaceae</taxon>
        <taxon>Novipirellula</taxon>
    </lineage>
</organism>
<evidence type="ECO:0000256" key="2">
    <source>
        <dbReference type="ARBA" id="ARBA00007951"/>
    </source>
</evidence>
<comment type="similarity">
    <text evidence="2">Belongs to the glycosyl hydrolase 29 family.</text>
</comment>
<keyword evidence="6" id="KW-0326">Glycosidase</keyword>
<dbReference type="Gene3D" id="3.20.20.80">
    <property type="entry name" value="Glycosidases"/>
    <property type="match status" value="1"/>
</dbReference>
<keyword evidence="5" id="KW-0378">Hydrolase</keyword>
<gene>
    <name evidence="9" type="ORF">CA13_28810</name>
</gene>
<evidence type="ECO:0000256" key="4">
    <source>
        <dbReference type="ARBA" id="ARBA00022729"/>
    </source>
</evidence>
<dbReference type="InterPro" id="IPR031919">
    <property type="entry name" value="Fucosidase_C"/>
</dbReference>
<evidence type="ECO:0000256" key="3">
    <source>
        <dbReference type="ARBA" id="ARBA00012662"/>
    </source>
</evidence>
<dbReference type="SUPFAM" id="SSF51445">
    <property type="entry name" value="(Trans)glycosidases"/>
    <property type="match status" value="1"/>
</dbReference>
<feature type="domain" description="Alpha-L-fucosidase C-terminal" evidence="8">
    <location>
        <begin position="451"/>
        <end position="534"/>
    </location>
</feature>
<comment type="function">
    <text evidence="1">Alpha-L-fucosidase is responsible for hydrolyzing the alpha-1,6-linked fucose joined to the reducing-end N-acetylglucosamine of the carbohydrate moieties of glycoproteins.</text>
</comment>
<protein>
    <recommendedName>
        <fullName evidence="3">alpha-L-fucosidase</fullName>
        <ecNumber evidence="3">3.2.1.51</ecNumber>
    </recommendedName>
</protein>
<dbReference type="Proteomes" id="UP000315010">
    <property type="component" value="Unassembled WGS sequence"/>
</dbReference>
<sequence length="539" mass="61878">MIPGEARSANAALQTNQRVGNYLLLTLAHSSITFPRDSMTRYYKLIAFVAAFFWCKAMTNNAFSEEFRYEADWDSIRSHYECPEWFRDAKFGIFLHWGVYAVPGVSSEKYPKGIYQEGWRKNTPHHPYSYHREHFGDPSEFGYKDFVPMFKAEKFDAQQWAALFKAAGARYVVPVGEHHDGFAMYASKHTRWNVANMGPRKDTMRMLADACRSEGMKFGISSHYALNRSYYSTKDPNWDTNDPNFSDLYWKPVEKDSKPSEEFKKLWWNRTTDIIDQYQPDLLWFDFGLDKPGWDTVHQRILSYYYNKGLDWNKGVVFQDKNMKNEAFPEDLIVLDIERGRMSDIRGLPWQTDTAVGKTSWGYIRDQKYKTSEYLIDELIDIVSKNGCLLLNIGPRADGTIPQQDENILREIGSWLELNGEAIYGTRPWKVYGEGPTKVSAGHHSEHENAENVAADIRFTTNNGILYAISLGWPEDGAFKIKSLASDSQYESKRVNEVAFVSGDNSVAWTQGENGLVINVDGTKPCEAAYVFAISFSSE</sequence>
<accession>A0A5C5Z274</accession>
<evidence type="ECO:0000256" key="5">
    <source>
        <dbReference type="ARBA" id="ARBA00022801"/>
    </source>
</evidence>
<dbReference type="PRINTS" id="PR00741">
    <property type="entry name" value="GLHYDRLASE29"/>
</dbReference>
<dbReference type="InterPro" id="IPR016286">
    <property type="entry name" value="FUC_metazoa-typ"/>
</dbReference>